<dbReference type="GO" id="GO:0046872">
    <property type="term" value="F:metal ion binding"/>
    <property type="evidence" value="ECO:0007669"/>
    <property type="project" value="UniProtKB-KW"/>
</dbReference>
<comment type="pathway">
    <text evidence="3 14">Cofactor biosynthesis; tetrahydrofolate biosynthesis; 7,8-dihydrofolate from 2-amino-4-hydroxy-6-hydroxymethyl-7,8-dihydropteridine diphosphate and 4-aminobenzoate: step 1/2.</text>
</comment>
<keyword evidence="8 14" id="KW-0808">Transferase</keyword>
<dbReference type="PROSITE" id="PS50972">
    <property type="entry name" value="PTERIN_BINDING"/>
    <property type="match status" value="1"/>
</dbReference>
<comment type="subunit">
    <text evidence="5">Homodimer.</text>
</comment>
<organism evidence="16 17">
    <name type="scientific">Ectothiorhodospira mobilis</name>
    <dbReference type="NCBI Taxonomy" id="195064"/>
    <lineage>
        <taxon>Bacteria</taxon>
        <taxon>Pseudomonadati</taxon>
        <taxon>Pseudomonadota</taxon>
        <taxon>Gammaproteobacteria</taxon>
        <taxon>Chromatiales</taxon>
        <taxon>Ectothiorhodospiraceae</taxon>
        <taxon>Ectothiorhodospira</taxon>
    </lineage>
</organism>
<dbReference type="FunFam" id="3.20.20.20:FF:000004">
    <property type="entry name" value="Dihydropteroate synthase"/>
    <property type="match status" value="1"/>
</dbReference>
<dbReference type="UniPathway" id="UPA00077">
    <property type="reaction ID" value="UER00156"/>
</dbReference>
<dbReference type="GO" id="GO:0046656">
    <property type="term" value="P:folic acid biosynthetic process"/>
    <property type="evidence" value="ECO:0007669"/>
    <property type="project" value="UniProtKB-KW"/>
</dbReference>
<dbReference type="InterPro" id="IPR045031">
    <property type="entry name" value="DHP_synth-like"/>
</dbReference>
<accession>A0A1I4Q389</accession>
<dbReference type="GO" id="GO:0004156">
    <property type="term" value="F:dihydropteroate synthase activity"/>
    <property type="evidence" value="ECO:0007669"/>
    <property type="project" value="UniProtKB-EC"/>
</dbReference>
<gene>
    <name evidence="16" type="ORF">SAMN05421721_103105</name>
</gene>
<evidence type="ECO:0000256" key="8">
    <source>
        <dbReference type="ARBA" id="ARBA00022679"/>
    </source>
</evidence>
<dbReference type="EMBL" id="FOUO01000003">
    <property type="protein sequence ID" value="SFM34497.1"/>
    <property type="molecule type" value="Genomic_DNA"/>
</dbReference>
<keyword evidence="11 14" id="KW-0289">Folate biosynthesis</keyword>
<dbReference type="RefSeq" id="WP_090483801.1">
    <property type="nucleotide sequence ID" value="NZ_FOUO01000003.1"/>
</dbReference>
<evidence type="ECO:0000259" key="15">
    <source>
        <dbReference type="PROSITE" id="PS50972"/>
    </source>
</evidence>
<evidence type="ECO:0000256" key="14">
    <source>
        <dbReference type="RuleBase" id="RU361205"/>
    </source>
</evidence>
<protein>
    <recommendedName>
        <fullName evidence="7 14">Dihydropteroate synthase</fullName>
        <shortName evidence="14">DHPS</shortName>
        <ecNumber evidence="6 14">2.5.1.15</ecNumber>
    </recommendedName>
    <alternativeName>
        <fullName evidence="12 14">Dihydropteroate pyrophosphorylase</fullName>
    </alternativeName>
</protein>
<feature type="domain" description="Pterin-binding" evidence="15">
    <location>
        <begin position="13"/>
        <end position="267"/>
    </location>
</feature>
<evidence type="ECO:0000256" key="12">
    <source>
        <dbReference type="ARBA" id="ARBA00030193"/>
    </source>
</evidence>
<evidence type="ECO:0000256" key="6">
    <source>
        <dbReference type="ARBA" id="ARBA00012458"/>
    </source>
</evidence>
<keyword evidence="9 14" id="KW-0479">Metal-binding</keyword>
<dbReference type="AlphaFoldDB" id="A0A1I4Q389"/>
<dbReference type="Gene3D" id="3.20.20.20">
    <property type="entry name" value="Dihydropteroate synthase-like"/>
    <property type="match status" value="1"/>
</dbReference>
<evidence type="ECO:0000256" key="3">
    <source>
        <dbReference type="ARBA" id="ARBA00004763"/>
    </source>
</evidence>
<evidence type="ECO:0000256" key="1">
    <source>
        <dbReference type="ARBA" id="ARBA00000012"/>
    </source>
</evidence>
<name>A0A1I4Q389_ECTMO</name>
<evidence type="ECO:0000256" key="11">
    <source>
        <dbReference type="ARBA" id="ARBA00022909"/>
    </source>
</evidence>
<dbReference type="PANTHER" id="PTHR20941">
    <property type="entry name" value="FOLATE SYNTHESIS PROTEINS"/>
    <property type="match status" value="1"/>
</dbReference>
<evidence type="ECO:0000256" key="4">
    <source>
        <dbReference type="ARBA" id="ARBA00009503"/>
    </source>
</evidence>
<sequence length="282" mass="29816">MQFARHFVDLSRPRVMGILNVTPDSFSDGGRHADLGAAVERARAMVAEGADFIDVGGESTRPGADEVPVEEELRRVLPVIEALAGELPVPLSVDTSKPQVMRAACAAGAALINDVRALAAPGALEAAAACGVPVCLMHMQGAPRSMQVDPRYDDVVAEVRAFLAERVAACRRVGIGQDRLLLDPGFGFGKTLDHNLTLLRHLKTLAVDGLPLLVGVSRKRMIGEMLGDDRPPEARVHGSVAAALWAAQRGAAILRVHDVAATRDALRVLQALETGKAVQEGA</sequence>
<dbReference type="SUPFAM" id="SSF51717">
    <property type="entry name" value="Dihydropteroate synthetase-like"/>
    <property type="match status" value="1"/>
</dbReference>
<dbReference type="PANTHER" id="PTHR20941:SF1">
    <property type="entry name" value="FOLIC ACID SYNTHESIS PROTEIN FOL1"/>
    <property type="match status" value="1"/>
</dbReference>
<comment type="similarity">
    <text evidence="4 14">Belongs to the DHPS family.</text>
</comment>
<dbReference type="GO" id="GO:0046654">
    <property type="term" value="P:tetrahydrofolate biosynthetic process"/>
    <property type="evidence" value="ECO:0007669"/>
    <property type="project" value="UniProtKB-UniPathway"/>
</dbReference>
<dbReference type="InterPro" id="IPR011005">
    <property type="entry name" value="Dihydropteroate_synth-like_sf"/>
</dbReference>
<dbReference type="STRING" id="195064.SAMN05421721_103105"/>
<dbReference type="NCBIfam" id="TIGR01496">
    <property type="entry name" value="DHPS"/>
    <property type="match status" value="1"/>
</dbReference>
<dbReference type="InterPro" id="IPR006390">
    <property type="entry name" value="DHP_synth_dom"/>
</dbReference>
<proteinExistence type="inferred from homology"/>
<evidence type="ECO:0000313" key="17">
    <source>
        <dbReference type="Proteomes" id="UP000199556"/>
    </source>
</evidence>
<dbReference type="PROSITE" id="PS00792">
    <property type="entry name" value="DHPS_1"/>
    <property type="match status" value="1"/>
</dbReference>
<dbReference type="Proteomes" id="UP000199556">
    <property type="component" value="Unassembled WGS sequence"/>
</dbReference>
<keyword evidence="17" id="KW-1185">Reference proteome</keyword>
<comment type="function">
    <text evidence="13 14">Catalyzes the condensation of para-aminobenzoate (pABA) with 6-hydroxymethyl-7,8-dihydropterin diphosphate (DHPt-PP) to form 7,8-dihydropteroate (H2Pte), the immediate precursor of folate derivatives.</text>
</comment>
<evidence type="ECO:0000256" key="13">
    <source>
        <dbReference type="ARBA" id="ARBA00053449"/>
    </source>
</evidence>
<comment type="catalytic activity">
    <reaction evidence="1">
        <text>(7,8-dihydropterin-6-yl)methyl diphosphate + 4-aminobenzoate = 7,8-dihydropteroate + diphosphate</text>
        <dbReference type="Rhea" id="RHEA:19949"/>
        <dbReference type="ChEBI" id="CHEBI:17836"/>
        <dbReference type="ChEBI" id="CHEBI:17839"/>
        <dbReference type="ChEBI" id="CHEBI:33019"/>
        <dbReference type="ChEBI" id="CHEBI:72950"/>
        <dbReference type="EC" id="2.5.1.15"/>
    </reaction>
</comment>
<dbReference type="CDD" id="cd00739">
    <property type="entry name" value="DHPS"/>
    <property type="match status" value="1"/>
</dbReference>
<evidence type="ECO:0000256" key="7">
    <source>
        <dbReference type="ARBA" id="ARBA00016919"/>
    </source>
</evidence>
<evidence type="ECO:0000256" key="10">
    <source>
        <dbReference type="ARBA" id="ARBA00022842"/>
    </source>
</evidence>
<evidence type="ECO:0000313" key="16">
    <source>
        <dbReference type="EMBL" id="SFM34497.1"/>
    </source>
</evidence>
<keyword evidence="10 14" id="KW-0460">Magnesium</keyword>
<comment type="cofactor">
    <cofactor evidence="2 14">
        <name>Mg(2+)</name>
        <dbReference type="ChEBI" id="CHEBI:18420"/>
    </cofactor>
</comment>
<dbReference type="EC" id="2.5.1.15" evidence="6 14"/>
<dbReference type="InterPro" id="IPR000489">
    <property type="entry name" value="Pterin-binding_dom"/>
</dbReference>
<evidence type="ECO:0000256" key="2">
    <source>
        <dbReference type="ARBA" id="ARBA00001946"/>
    </source>
</evidence>
<reference evidence="16 17" key="1">
    <citation type="submission" date="2016-10" db="EMBL/GenBank/DDBJ databases">
        <authorList>
            <person name="de Groot N.N."/>
        </authorList>
    </citation>
    <scope>NUCLEOTIDE SEQUENCE [LARGE SCALE GENOMIC DNA]</scope>
    <source>
        <strain evidence="16 17">DSM 4180</strain>
    </source>
</reference>
<evidence type="ECO:0000256" key="5">
    <source>
        <dbReference type="ARBA" id="ARBA00011738"/>
    </source>
</evidence>
<dbReference type="OrthoDB" id="9811744at2"/>
<evidence type="ECO:0000256" key="9">
    <source>
        <dbReference type="ARBA" id="ARBA00022723"/>
    </source>
</evidence>
<dbReference type="GO" id="GO:0005829">
    <property type="term" value="C:cytosol"/>
    <property type="evidence" value="ECO:0007669"/>
    <property type="project" value="TreeGrafter"/>
</dbReference>
<dbReference type="Pfam" id="PF00809">
    <property type="entry name" value="Pterin_bind"/>
    <property type="match status" value="1"/>
</dbReference>